<dbReference type="AlphaFoldDB" id="A0AAD9FSS3"/>
<feature type="region of interest" description="Disordered" evidence="1">
    <location>
        <begin position="1"/>
        <end position="174"/>
    </location>
</feature>
<gene>
    <name evidence="2" type="ORF">DB88DRAFT_484176</name>
</gene>
<comment type="caution">
    <text evidence="2">The sequence shown here is derived from an EMBL/GenBank/DDBJ whole genome shotgun (WGS) entry which is preliminary data.</text>
</comment>
<feature type="compositionally biased region" description="Low complexity" evidence="1">
    <location>
        <begin position="136"/>
        <end position="148"/>
    </location>
</feature>
<sequence length="566" mass="62756">MEHSRNAKVRTGFPQRRQPSTQQPAAQKRNSPTDPHPSADSAGPQTFTGGAQPIHSQPHADHGVQPGQSPQPDIRHPSSMENPSRAGPLPVPRPFPPNKEEKDASDHNVKTGNASYGVKMESKIDGNRQPMRGGYPSRSRAPSSTSMSGPLGAAPSHQAPTSVGSRFPDQGPRNLPVRSAYGFGRLPLRKGYNEVIESHSAEDNLVDPTKPVQVTVYEPTHSAHSPAKVPVNRSHTLFAHSDNKEYPDHIGQGPAPSALDDGRGPLDTRRMLPPPAQGFPGAPGRPYPPQIAQSQLRNEGSVGEPFRGYPHRLEQIPTDALYRGDARMESHPQSNYPFNLRRDLDQPMGSDPSILNSSMEEEIDMGYVQYMSVDSYEYAKPGMRGPTSDQVSLRYPNDAVPYSPTSTFRQPYHPPAPTGIGLKIMQKPVTGLPAALKSERHERPLFARVRGFEDHFELVKQIDIAGTHAKARKLAGDFDEARTWEMSREFLDNQVRLNEQVDQLMKDFHKKLDGFVHYKDGVLQQKIARTGQYNQAVAECRQKTENLYEETQRFMGLGSKRRKVGV</sequence>
<keyword evidence="3" id="KW-1185">Reference proteome</keyword>
<feature type="compositionally biased region" description="Polar residues" evidence="1">
    <location>
        <begin position="17"/>
        <end position="33"/>
    </location>
</feature>
<accession>A0AAD9FSS3</accession>
<organism evidence="2 3">
    <name type="scientific">Papiliotrema laurentii</name>
    <name type="common">Cryptococcus laurentii</name>
    <dbReference type="NCBI Taxonomy" id="5418"/>
    <lineage>
        <taxon>Eukaryota</taxon>
        <taxon>Fungi</taxon>
        <taxon>Dikarya</taxon>
        <taxon>Basidiomycota</taxon>
        <taxon>Agaricomycotina</taxon>
        <taxon>Tremellomycetes</taxon>
        <taxon>Tremellales</taxon>
        <taxon>Rhynchogastremaceae</taxon>
        <taxon>Papiliotrema</taxon>
    </lineage>
</organism>
<proteinExistence type="predicted"/>
<evidence type="ECO:0000313" key="2">
    <source>
        <dbReference type="EMBL" id="KAK1925510.1"/>
    </source>
</evidence>
<feature type="compositionally biased region" description="Pro residues" evidence="1">
    <location>
        <begin position="272"/>
        <end position="289"/>
    </location>
</feature>
<feature type="compositionally biased region" description="Basic and acidic residues" evidence="1">
    <location>
        <begin position="260"/>
        <end position="270"/>
    </location>
</feature>
<evidence type="ECO:0000313" key="3">
    <source>
        <dbReference type="Proteomes" id="UP001182556"/>
    </source>
</evidence>
<evidence type="ECO:0000256" key="1">
    <source>
        <dbReference type="SAM" id="MobiDB-lite"/>
    </source>
</evidence>
<protein>
    <submittedName>
        <fullName evidence="2">Uncharacterized protein</fullName>
    </submittedName>
</protein>
<feature type="compositionally biased region" description="Basic and acidic residues" evidence="1">
    <location>
        <begin position="98"/>
        <end position="109"/>
    </location>
</feature>
<reference evidence="2" key="1">
    <citation type="submission" date="2023-02" db="EMBL/GenBank/DDBJ databases">
        <title>Identification and recombinant expression of a fungal hydrolase from Papiliotrema laurentii that hydrolyzes apple cutin and clears colloidal polyester polyurethane.</title>
        <authorList>
            <consortium name="DOE Joint Genome Institute"/>
            <person name="Roman V.A."/>
            <person name="Bojanowski C."/>
            <person name="Crable B.R."/>
            <person name="Wagner D.N."/>
            <person name="Hung C.S."/>
            <person name="Nadeau L.J."/>
            <person name="Schratz L."/>
            <person name="Haridas S."/>
            <person name="Pangilinan J."/>
            <person name="Lipzen A."/>
            <person name="Na H."/>
            <person name="Yan M."/>
            <person name="Ng V."/>
            <person name="Grigoriev I.V."/>
            <person name="Spatafora J.W."/>
            <person name="Barlow D."/>
            <person name="Biffinger J."/>
            <person name="Kelley-Loughnane N."/>
            <person name="Varaljay V.A."/>
            <person name="Crookes-Goodson W.J."/>
        </authorList>
    </citation>
    <scope>NUCLEOTIDE SEQUENCE</scope>
    <source>
        <strain evidence="2">5307AH</strain>
    </source>
</reference>
<dbReference type="Proteomes" id="UP001182556">
    <property type="component" value="Unassembled WGS sequence"/>
</dbReference>
<dbReference type="EMBL" id="JAODAN010000003">
    <property type="protein sequence ID" value="KAK1925510.1"/>
    <property type="molecule type" value="Genomic_DNA"/>
</dbReference>
<name>A0AAD9FSS3_PAPLA</name>
<feature type="region of interest" description="Disordered" evidence="1">
    <location>
        <begin position="243"/>
        <end position="310"/>
    </location>
</feature>